<evidence type="ECO:0008006" key="3">
    <source>
        <dbReference type="Google" id="ProtNLM"/>
    </source>
</evidence>
<sequence>MNATTSAIKTPFRPLAALRAVQALRTNPDDTRQIFMIFQALGGRSSARMFARFRNSLNGQRFLSEERSLLKVLTDRNSLAELPAGSVGRAYLAFMESENLSAEGLVEASEGRAENAPPQEQLFLARMRDAHDLTHILTGYGRDPLGELCLLAFMNRHTRNPGQLLIIAMSWLQVPKSARPAIREAYRNGAKARWLVDQDYEALLARPLNEVRSDLGIRPPLLYESMQS</sequence>
<gene>
    <name evidence="1" type="ORF">GRI39_04765</name>
</gene>
<protein>
    <recommendedName>
        <fullName evidence="3">Ubiquinone biosynthesis protein</fullName>
    </recommendedName>
</protein>
<accession>A0A845ADV4</accession>
<dbReference type="InterPro" id="IPR007715">
    <property type="entry name" value="Coq4"/>
</dbReference>
<dbReference type="PANTHER" id="PTHR12922">
    <property type="entry name" value="UBIQUINONE BIOSYNTHESIS PROTEIN"/>
    <property type="match status" value="1"/>
</dbReference>
<dbReference type="RefSeq" id="WP_160738488.1">
    <property type="nucleotide sequence ID" value="NZ_WTYQ01000001.1"/>
</dbReference>
<dbReference type="PANTHER" id="PTHR12922:SF7">
    <property type="entry name" value="UBIQUINONE BIOSYNTHESIS PROTEIN COQ4 HOMOLOG, MITOCHONDRIAL"/>
    <property type="match status" value="1"/>
</dbReference>
<reference evidence="1 2" key="1">
    <citation type="submission" date="2019-12" db="EMBL/GenBank/DDBJ databases">
        <title>Genomic-based taxomic classification of the family Erythrobacteraceae.</title>
        <authorList>
            <person name="Xu L."/>
        </authorList>
    </citation>
    <scope>NUCLEOTIDE SEQUENCE [LARGE SCALE GENOMIC DNA]</scope>
    <source>
        <strain evidence="1 2">DSM 18604</strain>
    </source>
</reference>
<dbReference type="EMBL" id="WTYQ01000001">
    <property type="protein sequence ID" value="MXP25358.1"/>
    <property type="molecule type" value="Genomic_DNA"/>
</dbReference>
<dbReference type="Pfam" id="PF05019">
    <property type="entry name" value="Coq4"/>
    <property type="match status" value="1"/>
</dbReference>
<evidence type="ECO:0000313" key="1">
    <source>
        <dbReference type="EMBL" id="MXP25358.1"/>
    </source>
</evidence>
<organism evidence="1 2">
    <name type="scientific">Altericroceibacterium indicum</name>
    <dbReference type="NCBI Taxonomy" id="374177"/>
    <lineage>
        <taxon>Bacteria</taxon>
        <taxon>Pseudomonadati</taxon>
        <taxon>Pseudomonadota</taxon>
        <taxon>Alphaproteobacteria</taxon>
        <taxon>Sphingomonadales</taxon>
        <taxon>Erythrobacteraceae</taxon>
        <taxon>Altericroceibacterium</taxon>
    </lineage>
</organism>
<dbReference type="OrthoDB" id="9775927at2"/>
<dbReference type="GO" id="GO:0006744">
    <property type="term" value="P:ubiquinone biosynthetic process"/>
    <property type="evidence" value="ECO:0007669"/>
    <property type="project" value="InterPro"/>
</dbReference>
<comment type="caution">
    <text evidence="1">The sequence shown here is derived from an EMBL/GenBank/DDBJ whole genome shotgun (WGS) entry which is preliminary data.</text>
</comment>
<name>A0A845ADV4_9SPHN</name>
<dbReference type="AlphaFoldDB" id="A0A845ADV4"/>
<keyword evidence="2" id="KW-1185">Reference proteome</keyword>
<evidence type="ECO:0000313" key="2">
    <source>
        <dbReference type="Proteomes" id="UP000460561"/>
    </source>
</evidence>
<dbReference type="Proteomes" id="UP000460561">
    <property type="component" value="Unassembled WGS sequence"/>
</dbReference>
<proteinExistence type="predicted"/>